<dbReference type="HAMAP" id="MF_00900">
    <property type="entry name" value="GTPase_HflX"/>
    <property type="match status" value="1"/>
</dbReference>
<dbReference type="InterPro" id="IPR030394">
    <property type="entry name" value="G_HFLX_dom"/>
</dbReference>
<dbReference type="Proteomes" id="UP000008871">
    <property type="component" value="Chromosome"/>
</dbReference>
<keyword evidence="2 8" id="KW-0479">Metal-binding</keyword>
<dbReference type="GO" id="GO:0097216">
    <property type="term" value="F:guanosine tetraphosphate binding"/>
    <property type="evidence" value="ECO:0007669"/>
    <property type="project" value="UniProtKB-ARBA"/>
</dbReference>
<dbReference type="PRINTS" id="PR00326">
    <property type="entry name" value="GTP1OBG"/>
</dbReference>
<feature type="binding site" evidence="7">
    <location>
        <begin position="259"/>
        <end position="263"/>
    </location>
    <ligand>
        <name>GTP</name>
        <dbReference type="ChEBI" id="CHEBI:37565"/>
    </ligand>
</feature>
<feature type="binding site" evidence="8">
    <location>
        <position position="241"/>
    </location>
    <ligand>
        <name>Mg(2+)</name>
        <dbReference type="ChEBI" id="CHEBI:18420"/>
    </ligand>
</feature>
<keyword evidence="1 6" id="KW-0963">Cytoplasm</keyword>
<evidence type="ECO:0000256" key="1">
    <source>
        <dbReference type="ARBA" id="ARBA00022490"/>
    </source>
</evidence>
<name>Q0VME8_ALCBS</name>
<dbReference type="PIRSF" id="PIRSF006809">
    <property type="entry name" value="GTP-binding_hflX_prd"/>
    <property type="match status" value="1"/>
</dbReference>
<keyword evidence="5 6" id="KW-0342">GTP-binding</keyword>
<comment type="similarity">
    <text evidence="6">Belongs to the TRAFAC class OBG-HflX-like GTPase superfamily. HflX GTPase family.</text>
</comment>
<dbReference type="GO" id="GO:0046872">
    <property type="term" value="F:metal ion binding"/>
    <property type="evidence" value="ECO:0007669"/>
    <property type="project" value="UniProtKB-KW"/>
</dbReference>
<dbReference type="PANTHER" id="PTHR10229:SF0">
    <property type="entry name" value="GTP-BINDING PROTEIN 6-RELATED"/>
    <property type="match status" value="1"/>
</dbReference>
<dbReference type="Pfam" id="PF16360">
    <property type="entry name" value="GTP-bdg_M"/>
    <property type="match status" value="1"/>
</dbReference>
<dbReference type="InterPro" id="IPR032305">
    <property type="entry name" value="GTP-bd_M"/>
</dbReference>
<dbReference type="SUPFAM" id="SSF54980">
    <property type="entry name" value="EF-G C-terminal domain-like"/>
    <property type="match status" value="1"/>
</dbReference>
<keyword evidence="11" id="KW-1185">Reference proteome</keyword>
<proteinExistence type="inferred from homology"/>
<dbReference type="HOGENOM" id="CLU_019597_2_1_6"/>
<dbReference type="KEGG" id="abo:ABO_2202"/>
<reference evidence="10 11" key="1">
    <citation type="journal article" date="2006" name="Nat. Biotechnol.">
        <title>Genome sequence of the ubiquitous hydrocarbon-degrading marine bacterium Alcanivorax borkumensis.</title>
        <authorList>
            <person name="Schneiker S."/>
            <person name="Martins dos Santos V.A.P."/>
            <person name="Bartels D."/>
            <person name="Bekel T."/>
            <person name="Brecht M."/>
            <person name="Buhrmester J."/>
            <person name="Chernikova T.N."/>
            <person name="Denaro R."/>
            <person name="Ferrer M."/>
            <person name="Gertler C."/>
            <person name="Goesmann A."/>
            <person name="Golyshina O.V."/>
            <person name="Kaminski F."/>
            <person name="Khachane A.N."/>
            <person name="Lang S."/>
            <person name="Linke B."/>
            <person name="McHardy A.C."/>
            <person name="Meyer F."/>
            <person name="Nechitaylo T."/>
            <person name="Puehler A."/>
            <person name="Regenhardt D."/>
            <person name="Rupp O."/>
            <person name="Sabirova J.S."/>
            <person name="Selbitschka W."/>
            <person name="Yakimov M.M."/>
            <person name="Timmis K.N."/>
            <person name="Vorhoelter F.-J."/>
            <person name="Weidner S."/>
            <person name="Kaiser O."/>
            <person name="Golyshin P.N."/>
        </authorList>
    </citation>
    <scope>NUCLEOTIDE SEQUENCE [LARGE SCALE GENOMIC DNA]</scope>
    <source>
        <strain evidence="11">ATCC 700651 / DSM 11573 / NCIMB 13689 / SK2</strain>
    </source>
</reference>
<dbReference type="FunFam" id="3.40.50.300:FF:000173">
    <property type="entry name" value="GTPase HflX"/>
    <property type="match status" value="1"/>
</dbReference>
<feature type="binding site" evidence="7">
    <location>
        <begin position="234"/>
        <end position="241"/>
    </location>
    <ligand>
        <name>GTP</name>
        <dbReference type="ChEBI" id="CHEBI:37565"/>
    </ligand>
</feature>
<evidence type="ECO:0000256" key="6">
    <source>
        <dbReference type="HAMAP-Rule" id="MF_00900"/>
    </source>
</evidence>
<evidence type="ECO:0000256" key="3">
    <source>
        <dbReference type="ARBA" id="ARBA00022741"/>
    </source>
</evidence>
<protein>
    <recommendedName>
        <fullName evidence="6">GTPase HflX</fullName>
    </recommendedName>
    <alternativeName>
        <fullName evidence="6">GTP-binding protein HflX</fullName>
    </alternativeName>
</protein>
<dbReference type="GO" id="GO:0005525">
    <property type="term" value="F:GTP binding"/>
    <property type="evidence" value="ECO:0007669"/>
    <property type="project" value="UniProtKB-UniRule"/>
</dbReference>
<dbReference type="Gene3D" id="3.40.50.11060">
    <property type="entry name" value="GTPase HflX, N-terminal domain"/>
    <property type="match status" value="1"/>
</dbReference>
<gene>
    <name evidence="6 10" type="primary">hflX</name>
    <name evidence="10" type="ordered locus">ABO_2202</name>
</gene>
<dbReference type="Pfam" id="PF01926">
    <property type="entry name" value="MMR_HSR1"/>
    <property type="match status" value="1"/>
</dbReference>
<evidence type="ECO:0000313" key="10">
    <source>
        <dbReference type="EMBL" id="CAL17650.1"/>
    </source>
</evidence>
<keyword evidence="3 6" id="KW-0547">Nucleotide-binding</keyword>
<comment type="cofactor">
    <cofactor evidence="8">
        <name>Mg(2+)</name>
        <dbReference type="ChEBI" id="CHEBI:18420"/>
    </cofactor>
</comment>
<dbReference type="FunFam" id="3.40.50.11060:FF:000001">
    <property type="entry name" value="GTPase HflX"/>
    <property type="match status" value="1"/>
</dbReference>
<dbReference type="Pfam" id="PF13167">
    <property type="entry name" value="GTP-bdg_N"/>
    <property type="match status" value="1"/>
</dbReference>
<evidence type="ECO:0000256" key="5">
    <source>
        <dbReference type="ARBA" id="ARBA00023134"/>
    </source>
</evidence>
<dbReference type="SUPFAM" id="SSF52540">
    <property type="entry name" value="P-loop containing nucleoside triphosphate hydrolases"/>
    <property type="match status" value="1"/>
</dbReference>
<dbReference type="InterPro" id="IPR027417">
    <property type="entry name" value="P-loop_NTPase"/>
</dbReference>
<feature type="domain" description="Hflx-type G" evidence="9">
    <location>
        <begin position="228"/>
        <end position="394"/>
    </location>
</feature>
<dbReference type="PROSITE" id="PS51705">
    <property type="entry name" value="G_HFLX"/>
    <property type="match status" value="1"/>
</dbReference>
<keyword evidence="4 8" id="KW-0460">Magnesium</keyword>
<comment type="subcellular location">
    <subcellularLocation>
        <location evidence="6">Cytoplasm</location>
    </subcellularLocation>
    <text evidence="6">May associate with membranes.</text>
</comment>
<dbReference type="InterPro" id="IPR006073">
    <property type="entry name" value="GTP-bd"/>
</dbReference>
<accession>Q0VME8</accession>
<dbReference type="GO" id="GO:0003924">
    <property type="term" value="F:GTPase activity"/>
    <property type="evidence" value="ECO:0007669"/>
    <property type="project" value="UniProtKB-UniRule"/>
</dbReference>
<sequence length="480" mass="53929">MHFLPFHHLPGLNWGYLSPYPHPMDLFDRTEQTRTEAGERAILVHLELPDAMGREDLDEFHHLVTSSGVLPVIQLTGKRDRPDPALFIGTGKTDELAAMVSEHQADVVLFNHALSPGQERNLERVVKCRVLDRTGLILDIFAQRARTHEGRLQVELAQLRHLSSRLVRGWTHLERQKGGIGLRGPGETQLETDRRLLRDRIRGIESRLEKVRKQRAQGRRARQRSETPLISLVGYTNAGKSTLFNAITTGDVYVADQLFATLDPTLRKVKVPGVGPAILADTVGFIRHLPHRLVQAFRATLEETVNANLLLHVTDCSAEERDNNVVAVNEVLEEIGGDKLPVLHVYNKVDNLDQPPRLERDEHGQPWRVWVSAQTGDGFDLLFDAIAERLAAGWVDCWVRLPASAGRLRARLHEAGEVLEEQTGNNGDMLLRVNVNRVHFERLLREQGLKEEELVIPAPAVAAEDAPSYNSEHSTNASHH</sequence>
<evidence type="ECO:0000256" key="7">
    <source>
        <dbReference type="PIRSR" id="PIRSR006809-1"/>
    </source>
</evidence>
<dbReference type="InterPro" id="IPR042108">
    <property type="entry name" value="GTPase_HflX_N_sf"/>
</dbReference>
<dbReference type="InterPro" id="IPR035647">
    <property type="entry name" value="EFG_III/V"/>
</dbReference>
<dbReference type="InterPro" id="IPR025121">
    <property type="entry name" value="GTPase_HflX_N"/>
</dbReference>
<dbReference type="AlphaFoldDB" id="Q0VME8"/>
<organism evidence="10 11">
    <name type="scientific">Alcanivorax borkumensis (strain ATCC 700651 / DSM 11573 / NCIMB 13689 / SK2)</name>
    <dbReference type="NCBI Taxonomy" id="393595"/>
    <lineage>
        <taxon>Bacteria</taxon>
        <taxon>Pseudomonadati</taxon>
        <taxon>Pseudomonadota</taxon>
        <taxon>Gammaproteobacteria</taxon>
        <taxon>Oceanospirillales</taxon>
        <taxon>Alcanivoracaceae</taxon>
        <taxon>Alcanivorax</taxon>
    </lineage>
</organism>
<dbReference type="Gene3D" id="3.40.50.300">
    <property type="entry name" value="P-loop containing nucleotide triphosphate hydrolases"/>
    <property type="match status" value="1"/>
</dbReference>
<dbReference type="eggNOG" id="COG2262">
    <property type="taxonomic scope" value="Bacteria"/>
</dbReference>
<evidence type="ECO:0000256" key="8">
    <source>
        <dbReference type="PIRSR" id="PIRSR006809-2"/>
    </source>
</evidence>
<dbReference type="NCBIfam" id="TIGR03156">
    <property type="entry name" value="GTP_HflX"/>
    <property type="match status" value="1"/>
</dbReference>
<dbReference type="CDD" id="cd01878">
    <property type="entry name" value="HflX"/>
    <property type="match status" value="1"/>
</dbReference>
<dbReference type="InterPro" id="IPR016496">
    <property type="entry name" value="GTPase_HflX"/>
</dbReference>
<feature type="binding site" evidence="8">
    <location>
        <position position="261"/>
    </location>
    <ligand>
        <name>Mg(2+)</name>
        <dbReference type="ChEBI" id="CHEBI:18420"/>
    </ligand>
</feature>
<dbReference type="EMBL" id="AM286690">
    <property type="protein sequence ID" value="CAL17650.1"/>
    <property type="molecule type" value="Genomic_DNA"/>
</dbReference>
<comment type="subunit">
    <text evidence="6">Monomer. Associates with the 50S ribosomal subunit.</text>
</comment>
<dbReference type="Gene3D" id="6.10.250.2860">
    <property type="match status" value="1"/>
</dbReference>
<feature type="binding site" evidence="7">
    <location>
        <begin position="281"/>
        <end position="284"/>
    </location>
    <ligand>
        <name>GTP</name>
        <dbReference type="ChEBI" id="CHEBI:37565"/>
    </ligand>
</feature>
<evidence type="ECO:0000313" key="11">
    <source>
        <dbReference type="Proteomes" id="UP000008871"/>
    </source>
</evidence>
<dbReference type="GO" id="GO:0043022">
    <property type="term" value="F:ribosome binding"/>
    <property type="evidence" value="ECO:0007669"/>
    <property type="project" value="TreeGrafter"/>
</dbReference>
<dbReference type="NCBIfam" id="NF008280">
    <property type="entry name" value="PRK11058.1"/>
    <property type="match status" value="1"/>
</dbReference>
<comment type="function">
    <text evidence="6">GTPase that associates with the 50S ribosomal subunit and may have a role during protein synthesis or ribosome biogenesis.</text>
</comment>
<evidence type="ECO:0000256" key="4">
    <source>
        <dbReference type="ARBA" id="ARBA00022842"/>
    </source>
</evidence>
<feature type="binding site" evidence="7">
    <location>
        <begin position="347"/>
        <end position="350"/>
    </location>
    <ligand>
        <name>GTP</name>
        <dbReference type="ChEBI" id="CHEBI:37565"/>
    </ligand>
</feature>
<dbReference type="STRING" id="393595.ABO_2202"/>
<dbReference type="PANTHER" id="PTHR10229">
    <property type="entry name" value="GTP-BINDING PROTEIN HFLX"/>
    <property type="match status" value="1"/>
</dbReference>
<evidence type="ECO:0000256" key="2">
    <source>
        <dbReference type="ARBA" id="ARBA00022723"/>
    </source>
</evidence>
<feature type="binding site" evidence="7">
    <location>
        <begin position="372"/>
        <end position="374"/>
    </location>
    <ligand>
        <name>GTP</name>
        <dbReference type="ChEBI" id="CHEBI:37565"/>
    </ligand>
</feature>
<dbReference type="GO" id="GO:0005737">
    <property type="term" value="C:cytoplasm"/>
    <property type="evidence" value="ECO:0007669"/>
    <property type="project" value="UniProtKB-SubCell"/>
</dbReference>
<evidence type="ECO:0000259" key="9">
    <source>
        <dbReference type="PROSITE" id="PS51705"/>
    </source>
</evidence>